<keyword evidence="2" id="KW-0812">Transmembrane</keyword>
<evidence type="ECO:0000313" key="4">
    <source>
        <dbReference type="Proteomes" id="UP001156940"/>
    </source>
</evidence>
<dbReference type="PANTHER" id="PTHR35399:SF2">
    <property type="entry name" value="DUF839 DOMAIN-CONTAINING PROTEIN"/>
    <property type="match status" value="1"/>
</dbReference>
<sequence>MTEQDRSVAYGDRDFDHEDSNRSGNTHFADVLRTRMARRRLLQGGLGLAMGAGLFGAAAAAVPDPTHARKPPRRPRGEPLGFSAVPVGRGAEVVVPPEYAVSVILPWGEPITGSYPRYLDGGLNSGADQEQQVGMHHDGMHFFPLQKAPPFKQGMGLLVMNHEYIDQAALHADGPVDSGGRRDPGQVRKEIAAHGVSVVEIRRRRDTWETVRGRYNRRITGATPMEIAGPARGHRLLRTAYSPEGTRTRGTLNNCAHGHTPWRTYLTCEENWAGYFVNRGERPREHARYGVATSAGRYGWETVEPRFDATALGDDPALDYRNEPNHFGWIVEIDPFDPDSTPVKRTALGRFAHEGLVFAQPRPGQRLVAYMGDDAQNEYVYRFVSRDSYVPGSASGALLDHGTLYVARFADDGSGEWRPLDIGDPGFAAAAAAAGVRFEDQADVLVNTRLAADVAGATPMDRAEWGAVDPRTGEVYFTLTNNSSRSAGDVDGPNPRGPNAYGHVIRFMERGDWLRFDWDVFLLSGPEHDSLGPDGAPLGVDAIHASPDGLWFDAHGLLWIQTDMSGSQLGSGPFGNNQMLVADPASGAIKRFLVGPPGCEVTGVVTTPDSRTMFVNIQHPAESGGGGWPGGMLKPRSATLVVTRRDGGVVGT</sequence>
<comment type="caution">
    <text evidence="3">The sequence shown here is derived from an EMBL/GenBank/DDBJ whole genome shotgun (WGS) entry which is preliminary data.</text>
</comment>
<dbReference type="RefSeq" id="WP_280572214.1">
    <property type="nucleotide sequence ID" value="NZ_JARXRM010000008.1"/>
</dbReference>
<feature type="transmembrane region" description="Helical" evidence="2">
    <location>
        <begin position="41"/>
        <end position="62"/>
    </location>
</feature>
<protein>
    <submittedName>
        <fullName evidence="3">PhoX family phosphatase</fullName>
    </submittedName>
</protein>
<feature type="compositionally biased region" description="Basic and acidic residues" evidence="1">
    <location>
        <begin position="1"/>
        <end position="21"/>
    </location>
</feature>
<dbReference type="PANTHER" id="PTHR35399">
    <property type="entry name" value="SLR8030 PROTEIN"/>
    <property type="match status" value="1"/>
</dbReference>
<evidence type="ECO:0000256" key="2">
    <source>
        <dbReference type="SAM" id="Phobius"/>
    </source>
</evidence>
<dbReference type="InterPro" id="IPR008557">
    <property type="entry name" value="PhoX"/>
</dbReference>
<evidence type="ECO:0000313" key="3">
    <source>
        <dbReference type="EMBL" id="MDH5821513.1"/>
    </source>
</evidence>
<reference evidence="3 4" key="1">
    <citation type="submission" date="2023-04" db="EMBL/GenBank/DDBJ databases">
        <title>Luteimonas endophyticus RD2P54.</title>
        <authorList>
            <person name="Sun J.-Q."/>
        </authorList>
    </citation>
    <scope>NUCLEOTIDE SEQUENCE [LARGE SCALE GENOMIC DNA]</scope>
    <source>
        <strain evidence="3 4">RD2P54</strain>
    </source>
</reference>
<dbReference type="Pfam" id="PF05787">
    <property type="entry name" value="PhoX"/>
    <property type="match status" value="1"/>
</dbReference>
<feature type="region of interest" description="Disordered" evidence="1">
    <location>
        <begin position="1"/>
        <end position="25"/>
    </location>
</feature>
<keyword evidence="4" id="KW-1185">Reference proteome</keyword>
<dbReference type="SUPFAM" id="SSF101898">
    <property type="entry name" value="NHL repeat"/>
    <property type="match status" value="1"/>
</dbReference>
<accession>A0ABT6J5K9</accession>
<proteinExistence type="predicted"/>
<dbReference type="PROSITE" id="PS51318">
    <property type="entry name" value="TAT"/>
    <property type="match status" value="1"/>
</dbReference>
<feature type="region of interest" description="Disordered" evidence="1">
    <location>
        <begin position="62"/>
        <end position="83"/>
    </location>
</feature>
<dbReference type="EMBL" id="JARXRM010000008">
    <property type="protein sequence ID" value="MDH5821513.1"/>
    <property type="molecule type" value="Genomic_DNA"/>
</dbReference>
<dbReference type="InterPro" id="IPR006311">
    <property type="entry name" value="TAT_signal"/>
</dbReference>
<gene>
    <name evidence="3" type="ORF">QFW77_00695</name>
</gene>
<dbReference type="Proteomes" id="UP001156940">
    <property type="component" value="Unassembled WGS sequence"/>
</dbReference>
<keyword evidence="2" id="KW-1133">Transmembrane helix</keyword>
<keyword evidence="2" id="KW-0472">Membrane</keyword>
<organism evidence="3 4">
    <name type="scientific">Luteimonas endophytica</name>
    <dbReference type="NCBI Taxonomy" id="3042023"/>
    <lineage>
        <taxon>Bacteria</taxon>
        <taxon>Pseudomonadati</taxon>
        <taxon>Pseudomonadota</taxon>
        <taxon>Gammaproteobacteria</taxon>
        <taxon>Lysobacterales</taxon>
        <taxon>Lysobacteraceae</taxon>
        <taxon>Luteimonas</taxon>
    </lineage>
</organism>
<evidence type="ECO:0000256" key="1">
    <source>
        <dbReference type="SAM" id="MobiDB-lite"/>
    </source>
</evidence>
<name>A0ABT6J5K9_9GAMM</name>